<reference evidence="1" key="1">
    <citation type="journal article" date="2023" name="G3 (Bethesda)">
        <title>A reference genome for the long-term kleptoplast-retaining sea slug Elysia crispata morphotype clarki.</title>
        <authorList>
            <person name="Eastman K.E."/>
            <person name="Pendleton A.L."/>
            <person name="Shaikh M.A."/>
            <person name="Suttiyut T."/>
            <person name="Ogas R."/>
            <person name="Tomko P."/>
            <person name="Gavelis G."/>
            <person name="Widhalm J.R."/>
            <person name="Wisecaver J.H."/>
        </authorList>
    </citation>
    <scope>NUCLEOTIDE SEQUENCE</scope>
    <source>
        <strain evidence="1">ECLA1</strain>
    </source>
</reference>
<sequence>MSKETNLRYEQPHRPSKLYQEYTKNLQANDVALIGNLEQVKWDKKEVHDKWFEKSNMKVQAKAFQIQKKQLAEELKLVGKASMMVRKKALAVKIEAEQKMYEEELREMGKTFHTQRI</sequence>
<comment type="caution">
    <text evidence="1">The sequence shown here is derived from an EMBL/GenBank/DDBJ whole genome shotgun (WGS) entry which is preliminary data.</text>
</comment>
<dbReference type="Proteomes" id="UP001283361">
    <property type="component" value="Unassembled WGS sequence"/>
</dbReference>
<name>A0AAE1A929_9GAST</name>
<dbReference type="Pfam" id="PF15104">
    <property type="entry name" value="CFAP141"/>
    <property type="match status" value="1"/>
</dbReference>
<organism evidence="1 2">
    <name type="scientific">Elysia crispata</name>
    <name type="common">lettuce slug</name>
    <dbReference type="NCBI Taxonomy" id="231223"/>
    <lineage>
        <taxon>Eukaryota</taxon>
        <taxon>Metazoa</taxon>
        <taxon>Spiralia</taxon>
        <taxon>Lophotrochozoa</taxon>
        <taxon>Mollusca</taxon>
        <taxon>Gastropoda</taxon>
        <taxon>Heterobranchia</taxon>
        <taxon>Euthyneura</taxon>
        <taxon>Panpulmonata</taxon>
        <taxon>Sacoglossa</taxon>
        <taxon>Placobranchoidea</taxon>
        <taxon>Plakobranchidae</taxon>
        <taxon>Elysia</taxon>
    </lineage>
</organism>
<keyword evidence="2" id="KW-1185">Reference proteome</keyword>
<evidence type="ECO:0000313" key="1">
    <source>
        <dbReference type="EMBL" id="KAK3783258.1"/>
    </source>
</evidence>
<dbReference type="EMBL" id="JAWDGP010002431">
    <property type="protein sequence ID" value="KAK3783258.1"/>
    <property type="molecule type" value="Genomic_DNA"/>
</dbReference>
<dbReference type="AlphaFoldDB" id="A0AAE1A929"/>
<proteinExistence type="predicted"/>
<accession>A0AAE1A929</accession>
<evidence type="ECO:0000313" key="2">
    <source>
        <dbReference type="Proteomes" id="UP001283361"/>
    </source>
</evidence>
<protein>
    <submittedName>
        <fullName evidence="1">Uncharacterized protein</fullName>
    </submittedName>
</protein>
<dbReference type="InterPro" id="IPR029375">
    <property type="entry name" value="CFAP141"/>
</dbReference>
<gene>
    <name evidence="1" type="ORF">RRG08_047713</name>
</gene>